<evidence type="ECO:0000313" key="2">
    <source>
        <dbReference type="EMBL" id="MBB4012317.1"/>
    </source>
</evidence>
<evidence type="ECO:0000259" key="1">
    <source>
        <dbReference type="Pfam" id="PF13439"/>
    </source>
</evidence>
<feature type="domain" description="Glycosyltransferase subfamily 4-like N-terminal" evidence="1">
    <location>
        <begin position="27"/>
        <end position="206"/>
    </location>
</feature>
<sequence length="412" mass="45548">MTRRRILMVAYHFPPHAGSSGIQRTLRFARTLPRYGWDPVILSVAPFAYEQTSDALLADLPADVPIYRPWALDAKRHLSLFGRYPGLFARPDRWRSWWLPGVAAGLAATWRHRPEVIWSTFPIATAHRIGATLAGLTDLPWVADLRDPMAHDGYPQDAKLWTAYQKVERRVFATARAVVTVTPGCAAYYANRYPDAAGRIHVIRNAHAPTDPGPPVARTDNDGGSDGRITLLHSGIVYPWERDPTALLQAIARLLAHDPRLDERLRVIFRAPGDESWLRAKVAAAGVQTVVEVAPPLAYRAALEEMRRASALLLLQADNCNLQIPAKLYEYAYSGRPVLTLSDPAGETWREATRLQLGPCARLDEPVAIAALIKGVLDQALPAPPEVNGEDYENRSAALASLLDRLAAPSRQ</sequence>
<comment type="caution">
    <text evidence="2">The sequence shown here is derived from an EMBL/GenBank/DDBJ whole genome shotgun (WGS) entry which is preliminary data.</text>
</comment>
<proteinExistence type="predicted"/>
<dbReference type="SUPFAM" id="SSF53756">
    <property type="entry name" value="UDP-Glycosyltransferase/glycogen phosphorylase"/>
    <property type="match status" value="1"/>
</dbReference>
<name>A0A840BPG2_9RHOO</name>
<dbReference type="Gene3D" id="3.40.50.2000">
    <property type="entry name" value="Glycogen Phosphorylase B"/>
    <property type="match status" value="2"/>
</dbReference>
<dbReference type="EMBL" id="JACIET010000001">
    <property type="protein sequence ID" value="MBB4012317.1"/>
    <property type="molecule type" value="Genomic_DNA"/>
</dbReference>
<protein>
    <recommendedName>
        <fullName evidence="1">Glycosyltransferase subfamily 4-like N-terminal domain-containing protein</fullName>
    </recommendedName>
</protein>
<reference evidence="2 3" key="1">
    <citation type="submission" date="2020-08" db="EMBL/GenBank/DDBJ databases">
        <title>Genomic Encyclopedia of Type Strains, Phase IV (KMG-IV): sequencing the most valuable type-strain genomes for metagenomic binning, comparative biology and taxonomic classification.</title>
        <authorList>
            <person name="Goeker M."/>
        </authorList>
    </citation>
    <scope>NUCLEOTIDE SEQUENCE [LARGE SCALE GENOMIC DNA]</scope>
    <source>
        <strain evidence="2 3">DSM 106739</strain>
    </source>
</reference>
<evidence type="ECO:0000313" key="3">
    <source>
        <dbReference type="Proteomes" id="UP000561045"/>
    </source>
</evidence>
<keyword evidence="3" id="KW-1185">Reference proteome</keyword>
<gene>
    <name evidence="2" type="ORF">GGR36_001625</name>
</gene>
<dbReference type="AlphaFoldDB" id="A0A840BPG2"/>
<dbReference type="InterPro" id="IPR028098">
    <property type="entry name" value="Glyco_trans_4-like_N"/>
</dbReference>
<dbReference type="GO" id="GO:0016757">
    <property type="term" value="F:glycosyltransferase activity"/>
    <property type="evidence" value="ECO:0007669"/>
    <property type="project" value="UniProtKB-ARBA"/>
</dbReference>
<dbReference type="RefSeq" id="WP_183634134.1">
    <property type="nucleotide sequence ID" value="NZ_BAABLE010000011.1"/>
</dbReference>
<dbReference type="Pfam" id="PF13439">
    <property type="entry name" value="Glyco_transf_4"/>
    <property type="match status" value="1"/>
</dbReference>
<accession>A0A840BPG2</accession>
<organism evidence="2 3">
    <name type="scientific">Niveibacterium umoris</name>
    <dbReference type="NCBI Taxonomy" id="1193620"/>
    <lineage>
        <taxon>Bacteria</taxon>
        <taxon>Pseudomonadati</taxon>
        <taxon>Pseudomonadota</taxon>
        <taxon>Betaproteobacteria</taxon>
        <taxon>Rhodocyclales</taxon>
        <taxon>Rhodocyclaceae</taxon>
        <taxon>Niveibacterium</taxon>
    </lineage>
</organism>
<dbReference type="Proteomes" id="UP000561045">
    <property type="component" value="Unassembled WGS sequence"/>
</dbReference>